<feature type="region of interest" description="Disordered" evidence="1">
    <location>
        <begin position="43"/>
        <end position="64"/>
    </location>
</feature>
<evidence type="ECO:0000313" key="3">
    <source>
        <dbReference type="Proteomes" id="UP000299102"/>
    </source>
</evidence>
<comment type="caution">
    <text evidence="2">The sequence shown here is derived from an EMBL/GenBank/DDBJ whole genome shotgun (WGS) entry which is preliminary data.</text>
</comment>
<evidence type="ECO:0000313" key="2">
    <source>
        <dbReference type="EMBL" id="GBP92664.1"/>
    </source>
</evidence>
<reference evidence="2 3" key="1">
    <citation type="journal article" date="2019" name="Commun. Biol.">
        <title>The bagworm genome reveals a unique fibroin gene that provides high tensile strength.</title>
        <authorList>
            <person name="Kono N."/>
            <person name="Nakamura H."/>
            <person name="Ohtoshi R."/>
            <person name="Tomita M."/>
            <person name="Numata K."/>
            <person name="Arakawa K."/>
        </authorList>
    </citation>
    <scope>NUCLEOTIDE SEQUENCE [LARGE SCALE GENOMIC DNA]</scope>
</reference>
<gene>
    <name evidence="2" type="ORF">EVAR_67400_1</name>
</gene>
<keyword evidence="3" id="KW-1185">Reference proteome</keyword>
<dbReference type="Proteomes" id="UP000299102">
    <property type="component" value="Unassembled WGS sequence"/>
</dbReference>
<organism evidence="2 3">
    <name type="scientific">Eumeta variegata</name>
    <name type="common">Bagworm moth</name>
    <name type="synonym">Eumeta japonica</name>
    <dbReference type="NCBI Taxonomy" id="151549"/>
    <lineage>
        <taxon>Eukaryota</taxon>
        <taxon>Metazoa</taxon>
        <taxon>Ecdysozoa</taxon>
        <taxon>Arthropoda</taxon>
        <taxon>Hexapoda</taxon>
        <taxon>Insecta</taxon>
        <taxon>Pterygota</taxon>
        <taxon>Neoptera</taxon>
        <taxon>Endopterygota</taxon>
        <taxon>Lepidoptera</taxon>
        <taxon>Glossata</taxon>
        <taxon>Ditrysia</taxon>
        <taxon>Tineoidea</taxon>
        <taxon>Psychidae</taxon>
        <taxon>Oiketicinae</taxon>
        <taxon>Eumeta</taxon>
    </lineage>
</organism>
<evidence type="ECO:0000256" key="1">
    <source>
        <dbReference type="SAM" id="MobiDB-lite"/>
    </source>
</evidence>
<sequence length="102" mass="11158">MRNQVKIVQQDCENLCTTTQLCKTVSRPPYPMPARDAHAVNATLARSSDEPGEQTSRSEANATEPRIIFHRVAISAAAAARLHKFRSTNSPAARRLSDNALA</sequence>
<accession>A0A4C2A076</accession>
<protein>
    <submittedName>
        <fullName evidence="2">Uncharacterized protein</fullName>
    </submittedName>
</protein>
<dbReference type="AlphaFoldDB" id="A0A4C2A076"/>
<dbReference type="EMBL" id="BGZK01002295">
    <property type="protein sequence ID" value="GBP92664.1"/>
    <property type="molecule type" value="Genomic_DNA"/>
</dbReference>
<proteinExistence type="predicted"/>
<name>A0A4C2A076_EUMVA</name>